<dbReference type="InterPro" id="IPR000477">
    <property type="entry name" value="RT_dom"/>
</dbReference>
<sequence length="339" mass="38550">MVFNYKSLNDNTYKDQYSLPGINTIIKRIGGAKIFSKFDLKSGFNQVAMDEESIPWTAFFVPGGLYEWLVMPFGLKNAPAVFQRKMDKCFKGTDSFIAVYIDDILVFSKNEKEHAKYLEKMLKICEDNVLVLSPTKMKIAVSTIDFLGVVIGEGTIKLQPHIIKKIVNFNEEELKTKKGLRMHRRNEGISSSSSSLSEGSSTVLQCLSKEYEDHLRGSHKDFQPLPRIFTKTIFTHEEPGALYKRYQLKANQTPIRMDKSNAWKSVAQDLELSAAKEAVKAMQNLQAILQCKAQICFGRSTKDNHRSDQREDVRVQNKEAKRILIELEALAQGLGRNNI</sequence>
<name>A0A699K8X7_TANCI</name>
<evidence type="ECO:0000313" key="2">
    <source>
        <dbReference type="EMBL" id="GFA78018.1"/>
    </source>
</evidence>
<proteinExistence type="predicted"/>
<feature type="domain" description="Reverse transcriptase" evidence="1">
    <location>
        <begin position="1"/>
        <end position="151"/>
    </location>
</feature>
<gene>
    <name evidence="2" type="ORF">Tci_649990</name>
</gene>
<dbReference type="InterPro" id="IPR051320">
    <property type="entry name" value="Viral_Replic_Matur_Polypro"/>
</dbReference>
<dbReference type="SUPFAM" id="SSF56672">
    <property type="entry name" value="DNA/RNA polymerases"/>
    <property type="match status" value="1"/>
</dbReference>
<accession>A0A699K8X7</accession>
<reference evidence="2" key="1">
    <citation type="journal article" date="2019" name="Sci. Rep.">
        <title>Draft genome of Tanacetum cinerariifolium, the natural source of mosquito coil.</title>
        <authorList>
            <person name="Yamashiro T."/>
            <person name="Shiraishi A."/>
            <person name="Satake H."/>
            <person name="Nakayama K."/>
        </authorList>
    </citation>
    <scope>NUCLEOTIDE SEQUENCE</scope>
</reference>
<dbReference type="Pfam" id="PF00078">
    <property type="entry name" value="RVT_1"/>
    <property type="match status" value="1"/>
</dbReference>
<dbReference type="Gene3D" id="3.30.70.270">
    <property type="match status" value="1"/>
</dbReference>
<dbReference type="CDD" id="cd01647">
    <property type="entry name" value="RT_LTR"/>
    <property type="match status" value="1"/>
</dbReference>
<dbReference type="EMBL" id="BKCJ010486485">
    <property type="protein sequence ID" value="GFA78018.1"/>
    <property type="molecule type" value="Genomic_DNA"/>
</dbReference>
<organism evidence="2">
    <name type="scientific">Tanacetum cinerariifolium</name>
    <name type="common">Dalmatian daisy</name>
    <name type="synonym">Chrysanthemum cinerariifolium</name>
    <dbReference type="NCBI Taxonomy" id="118510"/>
    <lineage>
        <taxon>Eukaryota</taxon>
        <taxon>Viridiplantae</taxon>
        <taxon>Streptophyta</taxon>
        <taxon>Embryophyta</taxon>
        <taxon>Tracheophyta</taxon>
        <taxon>Spermatophyta</taxon>
        <taxon>Magnoliopsida</taxon>
        <taxon>eudicotyledons</taxon>
        <taxon>Gunneridae</taxon>
        <taxon>Pentapetalae</taxon>
        <taxon>asterids</taxon>
        <taxon>campanulids</taxon>
        <taxon>Asterales</taxon>
        <taxon>Asteraceae</taxon>
        <taxon>Asteroideae</taxon>
        <taxon>Anthemideae</taxon>
        <taxon>Anthemidinae</taxon>
        <taxon>Tanacetum</taxon>
    </lineage>
</organism>
<dbReference type="InterPro" id="IPR043502">
    <property type="entry name" value="DNA/RNA_pol_sf"/>
</dbReference>
<dbReference type="AlphaFoldDB" id="A0A699K8X7"/>
<dbReference type="PANTHER" id="PTHR33064:SF37">
    <property type="entry name" value="RIBONUCLEASE H"/>
    <property type="match status" value="1"/>
</dbReference>
<dbReference type="InterPro" id="IPR043128">
    <property type="entry name" value="Rev_trsase/Diguanyl_cyclase"/>
</dbReference>
<comment type="caution">
    <text evidence="2">The sequence shown here is derived from an EMBL/GenBank/DDBJ whole genome shotgun (WGS) entry which is preliminary data.</text>
</comment>
<dbReference type="PANTHER" id="PTHR33064">
    <property type="entry name" value="POL PROTEIN"/>
    <property type="match status" value="1"/>
</dbReference>
<dbReference type="PROSITE" id="PS50878">
    <property type="entry name" value="RT_POL"/>
    <property type="match status" value="1"/>
</dbReference>
<dbReference type="Gene3D" id="3.10.10.10">
    <property type="entry name" value="HIV Type 1 Reverse Transcriptase, subunit A, domain 1"/>
    <property type="match status" value="1"/>
</dbReference>
<protein>
    <submittedName>
        <fullName evidence="2">Retrotransposon protein, putative, Ty3-gypsy subclass</fullName>
    </submittedName>
</protein>
<evidence type="ECO:0000259" key="1">
    <source>
        <dbReference type="PROSITE" id="PS50878"/>
    </source>
</evidence>